<comment type="caution">
    <text evidence="1">The sequence shown here is derived from an EMBL/GenBank/DDBJ whole genome shotgun (WGS) entry which is preliminary data.</text>
</comment>
<sequence length="73" mass="8080">MPNIAELELSGVRVHLPDDIDPNDHDLVSAWLRANWDLVLDAAQMADPELMHVVDTSPITSGPPTVLPFKERP</sequence>
<evidence type="ECO:0000313" key="1">
    <source>
        <dbReference type="EMBL" id="MFD2610122.1"/>
    </source>
</evidence>
<name>A0ABW5P7N0_9DEIO</name>
<keyword evidence="2" id="KW-1185">Reference proteome</keyword>
<reference evidence="2" key="1">
    <citation type="journal article" date="2019" name="Int. J. Syst. Evol. Microbiol.">
        <title>The Global Catalogue of Microorganisms (GCM) 10K type strain sequencing project: providing services to taxonomists for standard genome sequencing and annotation.</title>
        <authorList>
            <consortium name="The Broad Institute Genomics Platform"/>
            <consortium name="The Broad Institute Genome Sequencing Center for Infectious Disease"/>
            <person name="Wu L."/>
            <person name="Ma J."/>
        </authorList>
    </citation>
    <scope>NUCLEOTIDE SEQUENCE [LARGE SCALE GENOMIC DNA]</scope>
    <source>
        <strain evidence="2">KCTC 33842</strain>
    </source>
</reference>
<evidence type="ECO:0000313" key="2">
    <source>
        <dbReference type="Proteomes" id="UP001597475"/>
    </source>
</evidence>
<protein>
    <submittedName>
        <fullName evidence="1">Uncharacterized protein</fullName>
    </submittedName>
</protein>
<organism evidence="1 2">
    <name type="scientific">Deinococcus taklimakanensis</name>
    <dbReference type="NCBI Taxonomy" id="536443"/>
    <lineage>
        <taxon>Bacteria</taxon>
        <taxon>Thermotogati</taxon>
        <taxon>Deinococcota</taxon>
        <taxon>Deinococci</taxon>
        <taxon>Deinococcales</taxon>
        <taxon>Deinococcaceae</taxon>
        <taxon>Deinococcus</taxon>
    </lineage>
</organism>
<dbReference type="Proteomes" id="UP001597475">
    <property type="component" value="Unassembled WGS sequence"/>
</dbReference>
<dbReference type="RefSeq" id="WP_386846045.1">
    <property type="nucleotide sequence ID" value="NZ_JBHUMK010000052.1"/>
</dbReference>
<dbReference type="EMBL" id="JBHUMK010000052">
    <property type="protein sequence ID" value="MFD2610122.1"/>
    <property type="molecule type" value="Genomic_DNA"/>
</dbReference>
<gene>
    <name evidence="1" type="ORF">ACFSR9_11835</name>
</gene>
<proteinExistence type="predicted"/>
<accession>A0ABW5P7N0</accession>